<dbReference type="CDD" id="cd06259">
    <property type="entry name" value="YdcF-like"/>
    <property type="match status" value="1"/>
</dbReference>
<dbReference type="Gene3D" id="3.40.50.620">
    <property type="entry name" value="HUPs"/>
    <property type="match status" value="1"/>
</dbReference>
<accession>A0ABW6K6B0</accession>
<dbReference type="Pfam" id="PF02698">
    <property type="entry name" value="DUF218"/>
    <property type="match status" value="1"/>
</dbReference>
<keyword evidence="3" id="KW-1185">Reference proteome</keyword>
<proteinExistence type="predicted"/>
<dbReference type="PANTHER" id="PTHR30336:SF20">
    <property type="entry name" value="DUF218 DOMAIN-CONTAINING PROTEIN"/>
    <property type="match status" value="1"/>
</dbReference>
<dbReference type="PANTHER" id="PTHR30336">
    <property type="entry name" value="INNER MEMBRANE PROTEIN, PROBABLE PERMEASE"/>
    <property type="match status" value="1"/>
</dbReference>
<dbReference type="InterPro" id="IPR014729">
    <property type="entry name" value="Rossmann-like_a/b/a_fold"/>
</dbReference>
<dbReference type="EMBL" id="JBIACK010000001">
    <property type="protein sequence ID" value="MFE8699694.1"/>
    <property type="molecule type" value="Genomic_DNA"/>
</dbReference>
<comment type="caution">
    <text evidence="2">The sequence shown here is derived from an EMBL/GenBank/DDBJ whole genome shotgun (WGS) entry which is preliminary data.</text>
</comment>
<sequence length="197" mass="22338">MIKKIRRLFSLLIIFIVFLVGYSAYSVWSFSEKNELVKSDAAIVLGAAAWHNRPSPVLKERVNHSIWLYDNGYVDKLIFTGGKGEGAPFAESEVARDYAISQNVAPEDIFIETKSTITEENLLYAQEIAFEHNLNSFTVVSDPLHMKRAILLAENIGLDVHSSPTTTSAYQSLNSKIPFFFREVFFYVGYLLTNPFR</sequence>
<evidence type="ECO:0000313" key="3">
    <source>
        <dbReference type="Proteomes" id="UP001601059"/>
    </source>
</evidence>
<reference evidence="2 3" key="1">
    <citation type="submission" date="2024-08" db="EMBL/GenBank/DDBJ databases">
        <title>Two novel Cytobacillus novel species.</title>
        <authorList>
            <person name="Liu G."/>
        </authorList>
    </citation>
    <scope>NUCLEOTIDE SEQUENCE [LARGE SCALE GENOMIC DNA]</scope>
    <source>
        <strain evidence="2 3">FJAT-54145</strain>
    </source>
</reference>
<dbReference type="InterPro" id="IPR051599">
    <property type="entry name" value="Cell_Envelope_Assoc"/>
</dbReference>
<evidence type="ECO:0000313" key="2">
    <source>
        <dbReference type="EMBL" id="MFE8699694.1"/>
    </source>
</evidence>
<dbReference type="Proteomes" id="UP001601059">
    <property type="component" value="Unassembled WGS sequence"/>
</dbReference>
<feature type="domain" description="DUF218" evidence="1">
    <location>
        <begin position="40"/>
        <end position="170"/>
    </location>
</feature>
<organism evidence="2 3">
    <name type="scientific">Cytobacillus spartinae</name>
    <dbReference type="NCBI Taxonomy" id="3299023"/>
    <lineage>
        <taxon>Bacteria</taxon>
        <taxon>Bacillati</taxon>
        <taxon>Bacillota</taxon>
        <taxon>Bacilli</taxon>
        <taxon>Bacillales</taxon>
        <taxon>Bacillaceae</taxon>
        <taxon>Cytobacillus</taxon>
    </lineage>
</organism>
<dbReference type="InterPro" id="IPR003848">
    <property type="entry name" value="DUF218"/>
</dbReference>
<name>A0ABW6K6B0_9BACI</name>
<dbReference type="RefSeq" id="WP_389358104.1">
    <property type="nucleotide sequence ID" value="NZ_JBIACK010000001.1"/>
</dbReference>
<gene>
    <name evidence="2" type="ORF">ACFYKX_03540</name>
</gene>
<evidence type="ECO:0000259" key="1">
    <source>
        <dbReference type="Pfam" id="PF02698"/>
    </source>
</evidence>
<protein>
    <submittedName>
        <fullName evidence="2">YdcF family protein</fullName>
    </submittedName>
</protein>